<evidence type="ECO:0000256" key="1">
    <source>
        <dbReference type="SAM" id="MobiDB-lite"/>
    </source>
</evidence>
<feature type="compositionally biased region" description="Polar residues" evidence="1">
    <location>
        <begin position="192"/>
        <end position="208"/>
    </location>
</feature>
<dbReference type="EMBL" id="FOGJ01000006">
    <property type="protein sequence ID" value="SER46905.1"/>
    <property type="molecule type" value="Genomic_DNA"/>
</dbReference>
<dbReference type="Gene3D" id="1.10.150.280">
    <property type="entry name" value="AF1531-like domain"/>
    <property type="match status" value="1"/>
</dbReference>
<feature type="region of interest" description="Disordered" evidence="1">
    <location>
        <begin position="162"/>
        <end position="208"/>
    </location>
</feature>
<dbReference type="InterPro" id="IPR019554">
    <property type="entry name" value="Soluble_ligand-bd"/>
</dbReference>
<dbReference type="InterPro" id="IPR051675">
    <property type="entry name" value="Endo/Exo/Phosphatase_dom_1"/>
</dbReference>
<dbReference type="PROSITE" id="PS51257">
    <property type="entry name" value="PROKAR_LIPOPROTEIN"/>
    <property type="match status" value="1"/>
</dbReference>
<dbReference type="GO" id="GO:0015628">
    <property type="term" value="P:protein secretion by the type II secretion system"/>
    <property type="evidence" value="ECO:0007669"/>
    <property type="project" value="TreeGrafter"/>
</dbReference>
<dbReference type="PANTHER" id="PTHR21180">
    <property type="entry name" value="ENDONUCLEASE/EXONUCLEASE/PHOSPHATASE FAMILY DOMAIN-CONTAINING PROTEIN 1"/>
    <property type="match status" value="1"/>
</dbReference>
<dbReference type="SUPFAM" id="SSF47781">
    <property type="entry name" value="RuvA domain 2-like"/>
    <property type="match status" value="1"/>
</dbReference>
<dbReference type="GO" id="GO:0015627">
    <property type="term" value="C:type II protein secretion system complex"/>
    <property type="evidence" value="ECO:0007669"/>
    <property type="project" value="TreeGrafter"/>
</dbReference>
<name>A0A1H9PGB3_BUTFI</name>
<evidence type="ECO:0000313" key="4">
    <source>
        <dbReference type="Proteomes" id="UP000182584"/>
    </source>
</evidence>
<dbReference type="Pfam" id="PF10531">
    <property type="entry name" value="SLBB"/>
    <property type="match status" value="1"/>
</dbReference>
<dbReference type="Pfam" id="PF12836">
    <property type="entry name" value="HHH_3"/>
    <property type="match status" value="1"/>
</dbReference>
<proteinExistence type="predicted"/>
<dbReference type="PANTHER" id="PTHR21180:SF32">
    <property type="entry name" value="ENDONUCLEASE_EXONUCLEASE_PHOSPHATASE FAMILY DOMAIN-CONTAINING PROTEIN 1"/>
    <property type="match status" value="1"/>
</dbReference>
<dbReference type="InterPro" id="IPR003583">
    <property type="entry name" value="Hlx-hairpin-Hlx_DNA-bd_motif"/>
</dbReference>
<dbReference type="Gene3D" id="3.10.560.10">
    <property type="entry name" value="Outer membrane lipoprotein wza domain like"/>
    <property type="match status" value="1"/>
</dbReference>
<feature type="domain" description="Helix-hairpin-helix DNA-binding motif class 1" evidence="2">
    <location>
        <begin position="227"/>
        <end position="246"/>
    </location>
</feature>
<evidence type="ECO:0000313" key="3">
    <source>
        <dbReference type="EMBL" id="SER46905.1"/>
    </source>
</evidence>
<dbReference type="AlphaFoldDB" id="A0A1H9PGB3"/>
<dbReference type="NCBIfam" id="TIGR00426">
    <property type="entry name" value="competence protein ComEA helix-hairpin-helix repeat region"/>
    <property type="match status" value="1"/>
</dbReference>
<gene>
    <name evidence="3" type="ORF">SAMN04487884_10614</name>
</gene>
<dbReference type="GO" id="GO:0006281">
    <property type="term" value="P:DNA repair"/>
    <property type="evidence" value="ECO:0007669"/>
    <property type="project" value="InterPro"/>
</dbReference>
<dbReference type="GO" id="GO:0003677">
    <property type="term" value="F:DNA binding"/>
    <property type="evidence" value="ECO:0007669"/>
    <property type="project" value="InterPro"/>
</dbReference>
<protein>
    <submittedName>
        <fullName evidence="3">Competence protein ComEA</fullName>
    </submittedName>
</protein>
<dbReference type="InterPro" id="IPR004509">
    <property type="entry name" value="Competence_ComEA_HhH"/>
</dbReference>
<dbReference type="Proteomes" id="UP000182584">
    <property type="component" value="Unassembled WGS sequence"/>
</dbReference>
<dbReference type="SMART" id="SM00278">
    <property type="entry name" value="HhH1"/>
    <property type="match status" value="2"/>
</dbReference>
<evidence type="ECO:0000259" key="2">
    <source>
        <dbReference type="SMART" id="SM00278"/>
    </source>
</evidence>
<feature type="domain" description="Helix-hairpin-helix DNA-binding motif class 1" evidence="2">
    <location>
        <begin position="257"/>
        <end position="276"/>
    </location>
</feature>
<dbReference type="InterPro" id="IPR010994">
    <property type="entry name" value="RuvA_2-like"/>
</dbReference>
<accession>A0A1H9PGB3</accession>
<reference evidence="3 4" key="1">
    <citation type="submission" date="2016-10" db="EMBL/GenBank/DDBJ databases">
        <authorList>
            <person name="de Groot N.N."/>
        </authorList>
    </citation>
    <scope>NUCLEOTIDE SEQUENCE [LARGE SCALE GENOMIC DNA]</scope>
    <source>
        <strain evidence="3 4">AR40</strain>
    </source>
</reference>
<organism evidence="3 4">
    <name type="scientific">Butyrivibrio fibrisolvens</name>
    <dbReference type="NCBI Taxonomy" id="831"/>
    <lineage>
        <taxon>Bacteria</taxon>
        <taxon>Bacillati</taxon>
        <taxon>Bacillota</taxon>
        <taxon>Clostridia</taxon>
        <taxon>Lachnospirales</taxon>
        <taxon>Lachnospiraceae</taxon>
        <taxon>Butyrivibrio</taxon>
    </lineage>
</organism>
<sequence>MQFKRSKAGLVPVLVVATLLMCGCKSNDYQVIQSKDSSIESSTKDSVESGSLNEASISKNSIADASATDDSVAGAFADGNSTDNSNFDGSISDVIIKVYVCGAVNNSGVYELSSGDRIADAIDAAGGFSTEAATEYLNLAMVVSDGMKIQVPTTDEIEELEKAEAQSSSNNQADGSADTSFVVTGDGKPVDTNKQNSEADNTSALSSCDNASDSGSVLVNINTAGVDELCTLSGIGKSRADAIIAYRNENGPFKSIEDIKKVSGIKDKVFEQIKDSITV</sequence>
<feature type="compositionally biased region" description="Polar residues" evidence="1">
    <location>
        <begin position="165"/>
        <end position="182"/>
    </location>
</feature>
<dbReference type="eggNOG" id="COG1555">
    <property type="taxonomic scope" value="Bacteria"/>
</dbReference>
<dbReference type="RefSeq" id="WP_074755002.1">
    <property type="nucleotide sequence ID" value="NZ_FOGJ01000006.1"/>
</dbReference>